<evidence type="ECO:0000259" key="1">
    <source>
        <dbReference type="Pfam" id="PF06114"/>
    </source>
</evidence>
<dbReference type="EMBL" id="JACIEJ010000005">
    <property type="protein sequence ID" value="MBB3985962.1"/>
    <property type="molecule type" value="Genomic_DNA"/>
</dbReference>
<comment type="caution">
    <text evidence="2">The sequence shown here is derived from an EMBL/GenBank/DDBJ whole genome shotgun (WGS) entry which is preliminary data.</text>
</comment>
<evidence type="ECO:0000313" key="2">
    <source>
        <dbReference type="EMBL" id="MBB3985962.1"/>
    </source>
</evidence>
<dbReference type="Pfam" id="PF06114">
    <property type="entry name" value="Peptidase_M78"/>
    <property type="match status" value="1"/>
</dbReference>
<organism evidence="2 3">
    <name type="scientific">Sagittula marina</name>
    <dbReference type="NCBI Taxonomy" id="943940"/>
    <lineage>
        <taxon>Bacteria</taxon>
        <taxon>Pseudomonadati</taxon>
        <taxon>Pseudomonadota</taxon>
        <taxon>Alphaproteobacteria</taxon>
        <taxon>Rhodobacterales</taxon>
        <taxon>Roseobacteraceae</taxon>
        <taxon>Sagittula</taxon>
    </lineage>
</organism>
<reference evidence="2 3" key="1">
    <citation type="submission" date="2020-08" db="EMBL/GenBank/DDBJ databases">
        <title>Genomic Encyclopedia of Type Strains, Phase IV (KMG-IV): sequencing the most valuable type-strain genomes for metagenomic binning, comparative biology and taxonomic classification.</title>
        <authorList>
            <person name="Goeker M."/>
        </authorList>
    </citation>
    <scope>NUCLEOTIDE SEQUENCE [LARGE SCALE GENOMIC DNA]</scope>
    <source>
        <strain evidence="2 3">DSM 102235</strain>
    </source>
</reference>
<dbReference type="InterPro" id="IPR010359">
    <property type="entry name" value="IrrE_HExxH"/>
</dbReference>
<dbReference type="Proteomes" id="UP000541426">
    <property type="component" value="Unassembled WGS sequence"/>
</dbReference>
<dbReference type="AlphaFoldDB" id="A0A7W6DS87"/>
<keyword evidence="3" id="KW-1185">Reference proteome</keyword>
<evidence type="ECO:0000313" key="3">
    <source>
        <dbReference type="Proteomes" id="UP000541426"/>
    </source>
</evidence>
<dbReference type="RefSeq" id="WP_183965978.1">
    <property type="nucleotide sequence ID" value="NZ_BAABBZ010000007.1"/>
</dbReference>
<protein>
    <recommendedName>
        <fullName evidence="1">IrrE N-terminal-like domain-containing protein</fullName>
    </recommendedName>
</protein>
<feature type="domain" description="IrrE N-terminal-like" evidence="1">
    <location>
        <begin position="73"/>
        <end position="171"/>
    </location>
</feature>
<proteinExistence type="predicted"/>
<sequence>MPAPYPSYPYVEPTAVNATQDEIDAVVADLLENNPNACLREGPLDALCRALNVDIEYSIPPHDLILDVPLNSRAVIWLPKNGRPRHDRIAAAIGVGHWIMHVPTTREKHAGCGIQALYSPTDPAARKEARLFAYALLMPEEDFKNLWYEGRSAVVADVLNVPTQIVYERASMLDLTQPDSEGDKYEWKERPSVAGL</sequence>
<accession>A0A7W6DS87</accession>
<gene>
    <name evidence="2" type="ORF">GGQ68_002300</name>
</gene>
<name>A0A7W6DS87_9RHOB</name>